<evidence type="ECO:0000313" key="2">
    <source>
        <dbReference type="Proteomes" id="UP000192939"/>
    </source>
</evidence>
<organism evidence="1 2">
    <name type="scientific">Paenibacillus barengoltzii J12</name>
    <dbReference type="NCBI Taxonomy" id="935846"/>
    <lineage>
        <taxon>Bacteria</taxon>
        <taxon>Bacillati</taxon>
        <taxon>Bacillota</taxon>
        <taxon>Bacilli</taxon>
        <taxon>Bacillales</taxon>
        <taxon>Paenibacillaceae</taxon>
        <taxon>Paenibacillus</taxon>
    </lineage>
</organism>
<sequence length="39" mass="4631">MFKIAIKLVTFLRLHEDKRGEILDLLVHLFTIEKILPIL</sequence>
<reference evidence="1 2" key="1">
    <citation type="submission" date="2017-04" db="EMBL/GenBank/DDBJ databases">
        <authorList>
            <person name="Varghese N."/>
            <person name="Submissions S."/>
        </authorList>
    </citation>
    <scope>NUCLEOTIDE SEQUENCE [LARGE SCALE GENOMIC DNA]</scope>
    <source>
        <strain evidence="1 2">J12</strain>
    </source>
</reference>
<proteinExistence type="predicted"/>
<keyword evidence="2" id="KW-1185">Reference proteome</keyword>
<accession>A0ABY1LX11</accession>
<dbReference type="Proteomes" id="UP000192939">
    <property type="component" value="Unassembled WGS sequence"/>
</dbReference>
<comment type="caution">
    <text evidence="1">The sequence shown here is derived from an EMBL/GenBank/DDBJ whole genome shotgun (WGS) entry which is preliminary data.</text>
</comment>
<dbReference type="EMBL" id="FXAE01000016">
    <property type="protein sequence ID" value="SMF23121.1"/>
    <property type="molecule type" value="Genomic_DNA"/>
</dbReference>
<evidence type="ECO:0000313" key="1">
    <source>
        <dbReference type="EMBL" id="SMF23121.1"/>
    </source>
</evidence>
<name>A0ABY1LX11_9BACL</name>
<protein>
    <submittedName>
        <fullName evidence="1">Uncharacterized protein</fullName>
    </submittedName>
</protein>
<gene>
    <name evidence="1" type="ORF">SAMN02744124_01984</name>
</gene>